<name>A0A9X3BLK3_9MYCO</name>
<dbReference type="Proteomes" id="UP001140293">
    <property type="component" value="Unassembled WGS sequence"/>
</dbReference>
<dbReference type="RefSeq" id="WP_264011612.1">
    <property type="nucleotide sequence ID" value="NZ_JACKSJ010000043.1"/>
</dbReference>
<organism evidence="3 4">
    <name type="scientific">[Mycobacterium] manitobense</name>
    <dbReference type="NCBI Taxonomy" id="190147"/>
    <lineage>
        <taxon>Bacteria</taxon>
        <taxon>Bacillati</taxon>
        <taxon>Actinomycetota</taxon>
        <taxon>Actinomycetes</taxon>
        <taxon>Mycobacteriales</taxon>
        <taxon>Mycobacteriaceae</taxon>
        <taxon>Mycolicibacterium</taxon>
    </lineage>
</organism>
<keyword evidence="1" id="KW-0472">Membrane</keyword>
<dbReference type="Gene3D" id="3.40.50.410">
    <property type="entry name" value="von Willebrand factor, type A domain"/>
    <property type="match status" value="1"/>
</dbReference>
<dbReference type="SUPFAM" id="SSF53300">
    <property type="entry name" value="vWA-like"/>
    <property type="match status" value="1"/>
</dbReference>
<protein>
    <submittedName>
        <fullName evidence="3">VWA domain-containing protein</fullName>
    </submittedName>
</protein>
<feature type="transmembrane region" description="Helical" evidence="1">
    <location>
        <begin position="282"/>
        <end position="302"/>
    </location>
</feature>
<keyword evidence="1" id="KW-0812">Transmembrane</keyword>
<evidence type="ECO:0000313" key="4">
    <source>
        <dbReference type="Proteomes" id="UP001140293"/>
    </source>
</evidence>
<evidence type="ECO:0000259" key="2">
    <source>
        <dbReference type="PROSITE" id="PS50234"/>
    </source>
</evidence>
<proteinExistence type="predicted"/>
<keyword evidence="4" id="KW-1185">Reference proteome</keyword>
<dbReference type="EMBL" id="JACKSJ010000043">
    <property type="protein sequence ID" value="MCV7169424.1"/>
    <property type="molecule type" value="Genomic_DNA"/>
</dbReference>
<dbReference type="AlphaFoldDB" id="A0A9X3BLK3"/>
<keyword evidence="1" id="KW-1133">Transmembrane helix</keyword>
<evidence type="ECO:0000256" key="1">
    <source>
        <dbReference type="SAM" id="Phobius"/>
    </source>
</evidence>
<dbReference type="PROSITE" id="PS50234">
    <property type="entry name" value="VWFA"/>
    <property type="match status" value="1"/>
</dbReference>
<gene>
    <name evidence="3" type="ORF">H7I41_05745</name>
</gene>
<dbReference type="InterPro" id="IPR002035">
    <property type="entry name" value="VWF_A"/>
</dbReference>
<dbReference type="InterPro" id="IPR036465">
    <property type="entry name" value="vWFA_dom_sf"/>
</dbReference>
<feature type="transmembrane region" description="Helical" evidence="1">
    <location>
        <begin position="45"/>
        <end position="64"/>
    </location>
</feature>
<sequence>MSVDPVLPGPILAVVAAALIVARLVTLRQVFVATGAQRRAAALRWSGLTLAVLLVLAALARPGAGTVESDSAAAAPLGVPNVFFVVDRSVDSGVADYDGRPRIEGMRTDIETLIERYPQARFAVISFAARPSLDWPLSDDAWSLEPVAAALTPYPAPPDAASQVNVAAAANPLRYQLIQAGQQYPDSRNLVFYLGSGAGGSQAPQGRFEIEAGMVDGGAVLGYGTPAPGDGAPLDEAALQRVADQLGVPYARRDAGPPLESVLPAPSSADTDADQNTPRTEWYWLLTLLAAALALAEIYLMVRELRRHRAARRAVTS</sequence>
<comment type="caution">
    <text evidence="3">The sequence shown here is derived from an EMBL/GenBank/DDBJ whole genome shotgun (WGS) entry which is preliminary data.</text>
</comment>
<evidence type="ECO:0000313" key="3">
    <source>
        <dbReference type="EMBL" id="MCV7169424.1"/>
    </source>
</evidence>
<reference evidence="3" key="1">
    <citation type="submission" date="2020-07" db="EMBL/GenBank/DDBJ databases">
        <authorList>
            <person name="Pettersson B.M.F."/>
            <person name="Behra P.R.K."/>
            <person name="Ramesh M."/>
            <person name="Das S."/>
            <person name="Dasgupta S."/>
            <person name="Kirsebom L.A."/>
        </authorList>
    </citation>
    <scope>NUCLEOTIDE SEQUENCE</scope>
    <source>
        <strain evidence="3">DSM 44615</strain>
    </source>
</reference>
<accession>A0A9X3BLK3</accession>
<reference evidence="3" key="2">
    <citation type="journal article" date="2022" name="BMC Genomics">
        <title>Comparative genome analysis of mycobacteria focusing on tRNA and non-coding RNA.</title>
        <authorList>
            <person name="Behra P.R.K."/>
            <person name="Pettersson B.M.F."/>
            <person name="Ramesh M."/>
            <person name="Das S."/>
            <person name="Dasgupta S."/>
            <person name="Kirsebom L.A."/>
        </authorList>
    </citation>
    <scope>NUCLEOTIDE SEQUENCE</scope>
    <source>
        <strain evidence="3">DSM 44615</strain>
    </source>
</reference>
<feature type="transmembrane region" description="Helical" evidence="1">
    <location>
        <begin position="6"/>
        <end position="25"/>
    </location>
</feature>
<feature type="domain" description="VWFA" evidence="2">
    <location>
        <begin position="81"/>
        <end position="197"/>
    </location>
</feature>